<dbReference type="Proteomes" id="UP001250932">
    <property type="component" value="Unassembled WGS sequence"/>
</dbReference>
<evidence type="ECO:0000256" key="7">
    <source>
        <dbReference type="ARBA" id="ARBA00022840"/>
    </source>
</evidence>
<evidence type="ECO:0000259" key="10">
    <source>
        <dbReference type="PROSITE" id="PS50052"/>
    </source>
</evidence>
<evidence type="ECO:0000256" key="2">
    <source>
        <dbReference type="ARBA" id="ARBA00012961"/>
    </source>
</evidence>
<accession>A0ABU3K6I1</accession>
<dbReference type="InterPro" id="IPR020590">
    <property type="entry name" value="Guanylate_kinase_CS"/>
</dbReference>
<proteinExistence type="inferred from homology"/>
<evidence type="ECO:0000256" key="3">
    <source>
        <dbReference type="ARBA" id="ARBA00016296"/>
    </source>
</evidence>
<dbReference type="PROSITE" id="PS00856">
    <property type="entry name" value="GUANYLATE_KINASE_1"/>
    <property type="match status" value="1"/>
</dbReference>
<dbReference type="EC" id="2.7.4.8" evidence="2 9"/>
<dbReference type="EMBL" id="JAQOUE010000001">
    <property type="protein sequence ID" value="MDT7042044.1"/>
    <property type="molecule type" value="Genomic_DNA"/>
</dbReference>
<dbReference type="PROSITE" id="PS50052">
    <property type="entry name" value="GUANYLATE_KINASE_2"/>
    <property type="match status" value="1"/>
</dbReference>
<dbReference type="SMART" id="SM00072">
    <property type="entry name" value="GuKc"/>
    <property type="match status" value="1"/>
</dbReference>
<comment type="function">
    <text evidence="9">Essential for recycling GMP and indirectly, cGMP.</text>
</comment>
<dbReference type="InterPro" id="IPR027417">
    <property type="entry name" value="P-loop_NTPase"/>
</dbReference>
<dbReference type="Gene3D" id="3.40.50.300">
    <property type="entry name" value="P-loop containing nucleotide triphosphate hydrolases"/>
    <property type="match status" value="1"/>
</dbReference>
<feature type="binding site" evidence="9">
    <location>
        <begin position="13"/>
        <end position="20"/>
    </location>
    <ligand>
        <name>ATP</name>
        <dbReference type="ChEBI" id="CHEBI:30616"/>
    </ligand>
</feature>
<comment type="catalytic activity">
    <reaction evidence="9">
        <text>GMP + ATP = GDP + ADP</text>
        <dbReference type="Rhea" id="RHEA:20780"/>
        <dbReference type="ChEBI" id="CHEBI:30616"/>
        <dbReference type="ChEBI" id="CHEBI:58115"/>
        <dbReference type="ChEBI" id="CHEBI:58189"/>
        <dbReference type="ChEBI" id="CHEBI:456216"/>
        <dbReference type="EC" id="2.7.4.8"/>
    </reaction>
</comment>
<dbReference type="Pfam" id="PF00625">
    <property type="entry name" value="Guanylate_kin"/>
    <property type="match status" value="1"/>
</dbReference>
<organism evidence="11 12">
    <name type="scientific">Candidatus Nitronereus thalassa</name>
    <dbReference type="NCBI Taxonomy" id="3020898"/>
    <lineage>
        <taxon>Bacteria</taxon>
        <taxon>Pseudomonadati</taxon>
        <taxon>Nitrospirota</taxon>
        <taxon>Nitrospiria</taxon>
        <taxon>Nitrospirales</taxon>
        <taxon>Nitrospiraceae</taxon>
        <taxon>Candidatus Nitronereus</taxon>
    </lineage>
</organism>
<evidence type="ECO:0000256" key="4">
    <source>
        <dbReference type="ARBA" id="ARBA00022679"/>
    </source>
</evidence>
<dbReference type="CDD" id="cd00071">
    <property type="entry name" value="GMPK"/>
    <property type="match status" value="1"/>
</dbReference>
<comment type="caution">
    <text evidence="11">The sequence shown here is derived from an EMBL/GenBank/DDBJ whole genome shotgun (WGS) entry which is preliminary data.</text>
</comment>
<name>A0ABU3K6I1_9BACT</name>
<evidence type="ECO:0000256" key="6">
    <source>
        <dbReference type="ARBA" id="ARBA00022777"/>
    </source>
</evidence>
<protein>
    <recommendedName>
        <fullName evidence="3 9">Guanylate kinase</fullName>
        <ecNumber evidence="2 9">2.7.4.8</ecNumber>
    </recommendedName>
    <alternativeName>
        <fullName evidence="8 9">GMP kinase</fullName>
    </alternativeName>
</protein>
<sequence length="216" mass="24556">MMKRSGVLFVVSGPSGAGKSTLCKNMVAQVPQTALSVSCTTRNPRPGEQHGVDYCFIDEPQFRGMIDRNEFVEWAEVYGKLYGTPKRQLEESMSEGIDVLLDIDAQGARQIMKQFSGAVYVFVTPPSLEVLRTRLYRRASDSTEEIQRRLELAREEIANFRSYHYLIRNEDLIQATKDLESIICAERVKTARLDTEWLKDKGLIEDKALKENSTIV</sequence>
<keyword evidence="12" id="KW-1185">Reference proteome</keyword>
<dbReference type="InterPro" id="IPR008144">
    <property type="entry name" value="Guanylate_kin-like_dom"/>
</dbReference>
<dbReference type="NCBIfam" id="TIGR03263">
    <property type="entry name" value="guanyl_kin"/>
    <property type="match status" value="1"/>
</dbReference>
<dbReference type="GO" id="GO:0004385">
    <property type="term" value="F:GMP kinase activity"/>
    <property type="evidence" value="ECO:0007669"/>
    <property type="project" value="UniProtKB-EC"/>
</dbReference>
<evidence type="ECO:0000256" key="1">
    <source>
        <dbReference type="ARBA" id="ARBA00005790"/>
    </source>
</evidence>
<evidence type="ECO:0000256" key="5">
    <source>
        <dbReference type="ARBA" id="ARBA00022741"/>
    </source>
</evidence>
<feature type="domain" description="Guanylate kinase-like" evidence="10">
    <location>
        <begin position="6"/>
        <end position="184"/>
    </location>
</feature>
<evidence type="ECO:0000256" key="9">
    <source>
        <dbReference type="HAMAP-Rule" id="MF_00328"/>
    </source>
</evidence>
<comment type="similarity">
    <text evidence="1 9">Belongs to the guanylate kinase family.</text>
</comment>
<keyword evidence="9" id="KW-0963">Cytoplasm</keyword>
<keyword evidence="6 9" id="KW-0418">Kinase</keyword>
<gene>
    <name evidence="9 11" type="primary">gmk</name>
    <name evidence="11" type="ORF">PPG34_06740</name>
</gene>
<keyword evidence="5 9" id="KW-0547">Nucleotide-binding</keyword>
<evidence type="ECO:0000313" key="11">
    <source>
        <dbReference type="EMBL" id="MDT7042044.1"/>
    </source>
</evidence>
<evidence type="ECO:0000256" key="8">
    <source>
        <dbReference type="ARBA" id="ARBA00030128"/>
    </source>
</evidence>
<keyword evidence="4 9" id="KW-0808">Transferase</keyword>
<dbReference type="PANTHER" id="PTHR23117:SF13">
    <property type="entry name" value="GUANYLATE KINASE"/>
    <property type="match status" value="1"/>
</dbReference>
<comment type="subcellular location">
    <subcellularLocation>
        <location evidence="9">Cytoplasm</location>
    </subcellularLocation>
</comment>
<dbReference type="HAMAP" id="MF_00328">
    <property type="entry name" value="Guanylate_kinase"/>
    <property type="match status" value="1"/>
</dbReference>
<dbReference type="InterPro" id="IPR017665">
    <property type="entry name" value="Guanylate_kinase"/>
</dbReference>
<dbReference type="Gene3D" id="3.30.63.10">
    <property type="entry name" value="Guanylate Kinase phosphate binding domain"/>
    <property type="match status" value="1"/>
</dbReference>
<reference evidence="11 12" key="1">
    <citation type="journal article" date="2023" name="ISME J.">
        <title>Cultivation and genomic characterization of novel and ubiquitous marine nitrite-oxidizing bacteria from the Nitrospirales.</title>
        <authorList>
            <person name="Mueller A.J."/>
            <person name="Daebeler A."/>
            <person name="Herbold C.W."/>
            <person name="Kirkegaard R.H."/>
            <person name="Daims H."/>
        </authorList>
    </citation>
    <scope>NUCLEOTIDE SEQUENCE [LARGE SCALE GENOMIC DNA]</scope>
    <source>
        <strain evidence="11 12">EB</strain>
    </source>
</reference>
<keyword evidence="7 9" id="KW-0067">ATP-binding</keyword>
<dbReference type="SUPFAM" id="SSF52540">
    <property type="entry name" value="P-loop containing nucleoside triphosphate hydrolases"/>
    <property type="match status" value="1"/>
</dbReference>
<dbReference type="InterPro" id="IPR008145">
    <property type="entry name" value="GK/Ca_channel_bsu"/>
</dbReference>
<dbReference type="PANTHER" id="PTHR23117">
    <property type="entry name" value="GUANYLATE KINASE-RELATED"/>
    <property type="match status" value="1"/>
</dbReference>
<evidence type="ECO:0000313" key="12">
    <source>
        <dbReference type="Proteomes" id="UP001250932"/>
    </source>
</evidence>